<dbReference type="PANTHER" id="PTHR47074">
    <property type="entry name" value="BNAC02G40300D PROTEIN"/>
    <property type="match status" value="1"/>
</dbReference>
<dbReference type="InterPro" id="IPR012337">
    <property type="entry name" value="RNaseH-like_sf"/>
</dbReference>
<dbReference type="GeneID" id="132803507"/>
<proteinExistence type="predicted"/>
<dbReference type="InterPro" id="IPR044730">
    <property type="entry name" value="RNase_H-like_dom_plant"/>
</dbReference>
<evidence type="ECO:0000313" key="2">
    <source>
        <dbReference type="Proteomes" id="UP001652623"/>
    </source>
</evidence>
<accession>A0ABM4A7G9</accession>
<sequence>MSVTHNECVHGCNYSEDEIHVFFLCEVARQIWLASPWGLRWEALRLNDLMSFLHCLFNPTDLIPIHEDDKETFLFFGATMLEYLWKIRNTSYHAIESPYVQLTPDLIRKKVNEMIDATKRDASASHSPEVSDRHIRLSWRKPTAGFIKVNSYATMRSNGCFLAIIARNEEGKVLSIHSFKSKVSIPEVAELEAIAKAMHRAQVHGWTKMIFETDAQTVIKALHMKDRSLIQWASESLFSNIMLNISSFQIVKFSWAPRIANNLAHNVSKWSATYYVVGPIDLIWLPSVCTETVIQKSAPEEAPWIQL</sequence>
<keyword evidence="2" id="KW-1185">Reference proteome</keyword>
<dbReference type="Pfam" id="PF13456">
    <property type="entry name" value="RVT_3"/>
    <property type="match status" value="1"/>
</dbReference>
<evidence type="ECO:0000259" key="1">
    <source>
        <dbReference type="Pfam" id="PF13456"/>
    </source>
</evidence>
<gene>
    <name evidence="3" type="primary">LOC132803507</name>
</gene>
<dbReference type="Gene3D" id="3.30.420.10">
    <property type="entry name" value="Ribonuclease H-like superfamily/Ribonuclease H"/>
    <property type="match status" value="1"/>
</dbReference>
<dbReference type="CDD" id="cd06222">
    <property type="entry name" value="RNase_H_like"/>
    <property type="match status" value="1"/>
</dbReference>
<name>A0ABM4A7G9_ZIZJJ</name>
<reference evidence="3" key="1">
    <citation type="submission" date="2025-08" db="UniProtKB">
        <authorList>
            <consortium name="RefSeq"/>
        </authorList>
    </citation>
    <scope>IDENTIFICATION</scope>
    <source>
        <tissue evidence="3">Seedling</tissue>
    </source>
</reference>
<feature type="domain" description="RNase H type-1" evidence="1">
    <location>
        <begin position="161"/>
        <end position="270"/>
    </location>
</feature>
<dbReference type="InterPro" id="IPR052929">
    <property type="entry name" value="RNase_H-like_EbsB-rel"/>
</dbReference>
<dbReference type="Proteomes" id="UP001652623">
    <property type="component" value="Chromosome 4"/>
</dbReference>
<evidence type="ECO:0000313" key="3">
    <source>
        <dbReference type="RefSeq" id="XP_060672680.1"/>
    </source>
</evidence>
<organism evidence="2 3">
    <name type="scientific">Ziziphus jujuba</name>
    <name type="common">Chinese jujube</name>
    <name type="synonym">Ziziphus sativa</name>
    <dbReference type="NCBI Taxonomy" id="326968"/>
    <lineage>
        <taxon>Eukaryota</taxon>
        <taxon>Viridiplantae</taxon>
        <taxon>Streptophyta</taxon>
        <taxon>Embryophyta</taxon>
        <taxon>Tracheophyta</taxon>
        <taxon>Spermatophyta</taxon>
        <taxon>Magnoliopsida</taxon>
        <taxon>eudicotyledons</taxon>
        <taxon>Gunneridae</taxon>
        <taxon>Pentapetalae</taxon>
        <taxon>rosids</taxon>
        <taxon>fabids</taxon>
        <taxon>Rosales</taxon>
        <taxon>Rhamnaceae</taxon>
        <taxon>Paliureae</taxon>
        <taxon>Ziziphus</taxon>
    </lineage>
</organism>
<dbReference type="InterPro" id="IPR002156">
    <property type="entry name" value="RNaseH_domain"/>
</dbReference>
<protein>
    <submittedName>
        <fullName evidence="3">Uncharacterized protein LOC132803507</fullName>
    </submittedName>
</protein>
<dbReference type="PANTHER" id="PTHR47074:SF61">
    <property type="entry name" value="RNASE H TYPE-1 DOMAIN-CONTAINING PROTEIN"/>
    <property type="match status" value="1"/>
</dbReference>
<dbReference type="InterPro" id="IPR036397">
    <property type="entry name" value="RNaseH_sf"/>
</dbReference>
<dbReference type="RefSeq" id="XP_060672680.1">
    <property type="nucleotide sequence ID" value="XM_060816697.1"/>
</dbReference>
<dbReference type="SUPFAM" id="SSF53098">
    <property type="entry name" value="Ribonuclease H-like"/>
    <property type="match status" value="1"/>
</dbReference>